<dbReference type="RefSeq" id="XP_022131878.1">
    <property type="nucleotide sequence ID" value="XM_022276186.1"/>
</dbReference>
<evidence type="ECO:0000313" key="8">
    <source>
        <dbReference type="Proteomes" id="UP000504603"/>
    </source>
</evidence>
<organism evidence="8 9">
    <name type="scientific">Momordica charantia</name>
    <name type="common">Bitter gourd</name>
    <name type="synonym">Balsam pear</name>
    <dbReference type="NCBI Taxonomy" id="3673"/>
    <lineage>
        <taxon>Eukaryota</taxon>
        <taxon>Viridiplantae</taxon>
        <taxon>Streptophyta</taxon>
        <taxon>Embryophyta</taxon>
        <taxon>Tracheophyta</taxon>
        <taxon>Spermatophyta</taxon>
        <taxon>Magnoliopsida</taxon>
        <taxon>eudicotyledons</taxon>
        <taxon>Gunneridae</taxon>
        <taxon>Pentapetalae</taxon>
        <taxon>rosids</taxon>
        <taxon>fabids</taxon>
        <taxon>Cucurbitales</taxon>
        <taxon>Cucurbitaceae</taxon>
        <taxon>Momordiceae</taxon>
        <taxon>Momordica</taxon>
    </lineage>
</organism>
<feature type="transmembrane region" description="Helical" evidence="7">
    <location>
        <begin position="407"/>
        <end position="424"/>
    </location>
</feature>
<evidence type="ECO:0000256" key="5">
    <source>
        <dbReference type="ARBA" id="ARBA00023136"/>
    </source>
</evidence>
<dbReference type="Proteomes" id="UP000504603">
    <property type="component" value="Unplaced"/>
</dbReference>
<feature type="transmembrane region" description="Helical" evidence="7">
    <location>
        <begin position="144"/>
        <end position="166"/>
    </location>
</feature>
<dbReference type="PANTHER" id="PTHR11654">
    <property type="entry name" value="OLIGOPEPTIDE TRANSPORTER-RELATED"/>
    <property type="match status" value="1"/>
</dbReference>
<dbReference type="SUPFAM" id="SSF103473">
    <property type="entry name" value="MFS general substrate transporter"/>
    <property type="match status" value="1"/>
</dbReference>
<feature type="transmembrane region" description="Helical" evidence="7">
    <location>
        <begin position="327"/>
        <end position="348"/>
    </location>
</feature>
<proteinExistence type="inferred from homology"/>
<gene>
    <name evidence="9" type="primary">LOC111004912</name>
</gene>
<keyword evidence="3 7" id="KW-0812">Transmembrane</keyword>
<comment type="similarity">
    <text evidence="2">Belongs to the major facilitator superfamily. Proton-dependent oligopeptide transporter (POT/PTR) (TC 2.A.17) family.</text>
</comment>
<dbReference type="Gene3D" id="1.20.1250.20">
    <property type="entry name" value="MFS general substrate transporter like domains"/>
    <property type="match status" value="1"/>
</dbReference>
<sequence length="576" mass="62798">MEAPSTADEDRDMEEPLLKSSDGKGGLRTLPFIIANVALEKVASQGLTPSMILYLTRVYGMESAAASTVIFLWSAASNFTPIICAFLADSYLGRFPIIAAGSVVSFLGMFVLWLTATIPQARPFCDELSGHCNAPSTPQLLLLYSSYALMAIGSGCLQSSSIAFGADQLLKSSGTLKNYFSLVYMAQSAGVLVGMSCIVYIQDHVGWAMGFGVPVACMLFSSIAFLSASPLYVKSMPSSSLCTGLVQVVVASYKKRRMKVPSTDTYEIYHHNNGSPHLMPSDKLRFLNKACIISNSEEELTSDGRASNPWSLCTVDQVEGLKALIRIVPLWSTGILVAVGVNQSFYVLQLASMDRHLTPTFEVPAGSFGVVLIVSLIIWIILYDRLILPLVSKIRGKQTRLSRKTRMGIGILFCTFSLVATAIVETNRRAMAIKEGFSDDPEAVVSMSAFWTLPRYIFLGMSEGFSAVGQIEFFYFELPRAMSSVATSLFGLGMSVGNLAASFIMTIVDNFSKTGGGESWVSTNINNGHCDYYYWLLFALVFANFLYFLVCSKSYGPSKEEASDESNAEDENNILH</sequence>
<evidence type="ECO:0000256" key="6">
    <source>
        <dbReference type="SAM" id="MobiDB-lite"/>
    </source>
</evidence>
<feature type="transmembrane region" description="Helical" evidence="7">
    <location>
        <begin position="178"/>
        <end position="201"/>
    </location>
</feature>
<dbReference type="AlphaFoldDB" id="A0A6J1BUQ4"/>
<dbReference type="GO" id="GO:0016020">
    <property type="term" value="C:membrane"/>
    <property type="evidence" value="ECO:0007669"/>
    <property type="project" value="UniProtKB-SubCell"/>
</dbReference>
<reference evidence="9" key="1">
    <citation type="submission" date="2025-08" db="UniProtKB">
        <authorList>
            <consortium name="RefSeq"/>
        </authorList>
    </citation>
    <scope>IDENTIFICATION</scope>
    <source>
        <strain evidence="9">OHB3-1</strain>
    </source>
</reference>
<accession>A0A6J1BUQ4</accession>
<name>A0A6J1BUQ4_MOMCH</name>
<dbReference type="GO" id="GO:0022857">
    <property type="term" value="F:transmembrane transporter activity"/>
    <property type="evidence" value="ECO:0007669"/>
    <property type="project" value="InterPro"/>
</dbReference>
<keyword evidence="4 7" id="KW-1133">Transmembrane helix</keyword>
<evidence type="ECO:0000256" key="1">
    <source>
        <dbReference type="ARBA" id="ARBA00004141"/>
    </source>
</evidence>
<feature type="transmembrane region" description="Helical" evidence="7">
    <location>
        <begin position="207"/>
        <end position="228"/>
    </location>
</feature>
<evidence type="ECO:0000313" key="9">
    <source>
        <dbReference type="RefSeq" id="XP_022131878.1"/>
    </source>
</evidence>
<feature type="transmembrane region" description="Helical" evidence="7">
    <location>
        <begin position="532"/>
        <end position="550"/>
    </location>
</feature>
<evidence type="ECO:0000256" key="2">
    <source>
        <dbReference type="ARBA" id="ARBA00005982"/>
    </source>
</evidence>
<feature type="transmembrane region" description="Helical" evidence="7">
    <location>
        <begin position="64"/>
        <end position="88"/>
    </location>
</feature>
<comment type="subcellular location">
    <subcellularLocation>
        <location evidence="1">Membrane</location>
        <topology evidence="1">Multi-pass membrane protein</topology>
    </subcellularLocation>
</comment>
<dbReference type="InterPro" id="IPR000109">
    <property type="entry name" value="POT_fam"/>
</dbReference>
<feature type="transmembrane region" description="Helical" evidence="7">
    <location>
        <begin position="95"/>
        <end position="114"/>
    </location>
</feature>
<evidence type="ECO:0000256" key="3">
    <source>
        <dbReference type="ARBA" id="ARBA00022692"/>
    </source>
</evidence>
<dbReference type="KEGG" id="mcha:111004912"/>
<keyword evidence="5 7" id="KW-0472">Membrane</keyword>
<dbReference type="InterPro" id="IPR036259">
    <property type="entry name" value="MFS_trans_sf"/>
</dbReference>
<keyword evidence="8" id="KW-1185">Reference proteome</keyword>
<feature type="transmembrane region" description="Helical" evidence="7">
    <location>
        <begin position="488"/>
        <end position="512"/>
    </location>
</feature>
<protein>
    <submittedName>
        <fullName evidence="9">Protein NRT1/ PTR FAMILY 1.2-like</fullName>
    </submittedName>
</protein>
<dbReference type="GeneID" id="111004912"/>
<dbReference type="OrthoDB" id="8904098at2759"/>
<feature type="region of interest" description="Disordered" evidence="6">
    <location>
        <begin position="1"/>
        <end position="22"/>
    </location>
</feature>
<evidence type="ECO:0000256" key="7">
    <source>
        <dbReference type="SAM" id="Phobius"/>
    </source>
</evidence>
<dbReference type="Pfam" id="PF00854">
    <property type="entry name" value="PTR2"/>
    <property type="match status" value="1"/>
</dbReference>
<feature type="transmembrane region" description="Helical" evidence="7">
    <location>
        <begin position="368"/>
        <end position="386"/>
    </location>
</feature>
<feature type="transmembrane region" description="Helical" evidence="7">
    <location>
        <begin position="456"/>
        <end position="476"/>
    </location>
</feature>
<evidence type="ECO:0000256" key="4">
    <source>
        <dbReference type="ARBA" id="ARBA00022989"/>
    </source>
</evidence>